<evidence type="ECO:0000256" key="1">
    <source>
        <dbReference type="ARBA" id="ARBA00001255"/>
    </source>
</evidence>
<evidence type="ECO:0000256" key="7">
    <source>
        <dbReference type="SAM" id="SignalP"/>
    </source>
</evidence>
<dbReference type="EMBL" id="HG934468">
    <property type="protein sequence ID" value="CDN32662.1"/>
    <property type="molecule type" value="Genomic_DNA"/>
</dbReference>
<evidence type="ECO:0000259" key="8">
    <source>
        <dbReference type="Pfam" id="PF23763"/>
    </source>
</evidence>
<dbReference type="Pfam" id="PF23763">
    <property type="entry name" value="Beta-barrel_GLAA-B_I"/>
    <property type="match status" value="1"/>
</dbReference>
<evidence type="ECO:0000256" key="5">
    <source>
        <dbReference type="ARBA" id="ARBA00022801"/>
    </source>
</evidence>
<proteinExistence type="predicted"/>
<evidence type="ECO:0000313" key="11">
    <source>
        <dbReference type="Proteomes" id="UP000027616"/>
    </source>
</evidence>
<evidence type="ECO:0000259" key="9">
    <source>
        <dbReference type="Pfam" id="PF23764"/>
    </source>
</evidence>
<organism evidence="10 11">
    <name type="scientific">Mucinivorans hirudinis</name>
    <dbReference type="NCBI Taxonomy" id="1433126"/>
    <lineage>
        <taxon>Bacteria</taxon>
        <taxon>Pseudomonadati</taxon>
        <taxon>Bacteroidota</taxon>
        <taxon>Bacteroidia</taxon>
        <taxon>Bacteroidales</taxon>
        <taxon>Rikenellaceae</taxon>
        <taxon>Mucinivorans</taxon>
    </lineage>
</organism>
<keyword evidence="4" id="KW-0677">Repeat</keyword>
<dbReference type="KEGG" id="rbc:BN938_2592"/>
<dbReference type="InterPro" id="IPR012334">
    <property type="entry name" value="Pectin_lyas_fold"/>
</dbReference>
<evidence type="ECO:0000256" key="6">
    <source>
        <dbReference type="ARBA" id="ARBA00023295"/>
    </source>
</evidence>
<feature type="domain" description="GLAA-B beta-barrel" evidence="9">
    <location>
        <begin position="345"/>
        <end position="413"/>
    </location>
</feature>
<evidence type="ECO:0000256" key="3">
    <source>
        <dbReference type="ARBA" id="ARBA00022729"/>
    </source>
</evidence>
<dbReference type="Proteomes" id="UP000027616">
    <property type="component" value="Chromosome I"/>
</dbReference>
<keyword evidence="5" id="KW-0378">Hydrolase</keyword>
<gene>
    <name evidence="10" type="ORF">BN938_2592</name>
</gene>
<comment type="catalytic activity">
    <reaction evidence="2">
        <text>Hydrolysis of terminal, non-reducing branched (1-&gt;3)-alpha-D-galactosidic residues, producing free D-galactose.</text>
        <dbReference type="EC" id="3.2.1.n1"/>
    </reaction>
</comment>
<dbReference type="Gene3D" id="2.160.20.10">
    <property type="entry name" value="Single-stranded right-handed beta-helix, Pectin lyase-like"/>
    <property type="match status" value="1"/>
</dbReference>
<dbReference type="PATRIC" id="fig|1433126.3.peg.2566"/>
<feature type="domain" description="GLAA-B beta-barrel" evidence="8">
    <location>
        <begin position="143"/>
        <end position="235"/>
    </location>
</feature>
<dbReference type="AlphaFoldDB" id="A0A060RAN2"/>
<feature type="signal peptide" evidence="7">
    <location>
        <begin position="1"/>
        <end position="24"/>
    </location>
</feature>
<evidence type="ECO:0000256" key="2">
    <source>
        <dbReference type="ARBA" id="ARBA00001271"/>
    </source>
</evidence>
<keyword evidence="6" id="KW-0326">Glycosidase</keyword>
<sequence>MKSLLPLFLLLLLACGRSERVYYAADFGIEPNTEINVTPLVIRALDSIKAENRDGGAVRFVFSHGTYNFHPEGGLLREYYISNHDQDNPKTMGIVLEDMKNFTLDGDSSNFLFHGRMLPISLINSESCTLRNFSVDFPNPHISQVTILSNDTAKGEIIYRIAPWVKYRIEDGKFIAYGDGWEYTPHIGIAFEGETKRLVYRTSDIGVGTTNVEEIEPRVIKAPWNNRRLIAGTVVAMRGWGRPTPGIFMSHDKNTKLQNINIHYAEGMGLLAQMSEGIDLEGFSVRLRGDTDPRYFTTQADATHFSACKGLIRSVGGLYEGMMDDAINVHGTYLKIVKRLDGQNVIARYMHPQAYGFEWGRVGDAVQFVNSRTMELIDTTNYITAILPYDKETIEGAKEYKITFAQPIDSAINERGVFGIENLEWTPEVVFAENRVRNNRARGTLFSTPKRTVVENNIFDHTSGTAILLCGDCNGWFETGACRNVLIRGNKFINSLTNMFQFTNAVISIYPEIPNLEGQKKYFHSGIVIEDNLFETFDKPILYAKSVDGLIFRNNTIVKNSDYPPFHWNKAQFLLERVQNFVYEGNSYEGGTSLEMRD</sequence>
<dbReference type="STRING" id="1433126.BN938_2592"/>
<dbReference type="InterPro" id="IPR057275">
    <property type="entry name" value="Beta-barrel_GLAA-B_I"/>
</dbReference>
<dbReference type="eggNOG" id="COG5434">
    <property type="taxonomic scope" value="Bacteria"/>
</dbReference>
<protein>
    <recommendedName>
        <fullName evidence="12">Alpha-1,3-galactosidase B</fullName>
    </recommendedName>
</protein>
<evidence type="ECO:0000256" key="4">
    <source>
        <dbReference type="ARBA" id="ARBA00022737"/>
    </source>
</evidence>
<accession>A0A060RAN2</accession>
<dbReference type="GO" id="GO:0004557">
    <property type="term" value="F:alpha-galactosidase activity"/>
    <property type="evidence" value="ECO:0007669"/>
    <property type="project" value="UniProtKB-EC"/>
</dbReference>
<dbReference type="InterPro" id="IPR011050">
    <property type="entry name" value="Pectin_lyase_fold/virulence"/>
</dbReference>
<dbReference type="Pfam" id="PF23764">
    <property type="entry name" value="Beta-barrel_GLAA-B_II"/>
    <property type="match status" value="1"/>
</dbReference>
<dbReference type="OrthoDB" id="9807299at2"/>
<reference evidence="10 11" key="1">
    <citation type="journal article" date="2015" name="Genome Announc.">
        <title>Complete Genome Sequence of the Novel Leech Symbiont Mucinivorans hirudinis M3T.</title>
        <authorList>
            <person name="Nelson M.C."/>
            <person name="Bomar L."/>
            <person name="Graf J."/>
        </authorList>
    </citation>
    <scope>NUCLEOTIDE SEQUENCE [LARGE SCALE GENOMIC DNA]</scope>
    <source>
        <strain evidence="11">M3</strain>
    </source>
</reference>
<dbReference type="PROSITE" id="PS51257">
    <property type="entry name" value="PROKAR_LIPOPROTEIN"/>
    <property type="match status" value="1"/>
</dbReference>
<keyword evidence="3 7" id="KW-0732">Signal</keyword>
<comment type="catalytic activity">
    <reaction evidence="1">
        <text>Hydrolysis of terminal, non-reducing alpha-D-galactose residues in alpha-D-galactosides, including galactose oligosaccharides, galactomannans and galactolipids.</text>
        <dbReference type="EC" id="3.2.1.22"/>
    </reaction>
</comment>
<dbReference type="SUPFAM" id="SSF51126">
    <property type="entry name" value="Pectin lyase-like"/>
    <property type="match status" value="1"/>
</dbReference>
<name>A0A060RAN2_9BACT</name>
<evidence type="ECO:0008006" key="12">
    <source>
        <dbReference type="Google" id="ProtNLM"/>
    </source>
</evidence>
<evidence type="ECO:0000313" key="10">
    <source>
        <dbReference type="EMBL" id="CDN32662.1"/>
    </source>
</evidence>
<dbReference type="InterPro" id="IPR056441">
    <property type="entry name" value="Beta-barrel_GLAA-B_II"/>
</dbReference>
<dbReference type="HOGENOM" id="CLU_017693_0_0_10"/>
<keyword evidence="11" id="KW-1185">Reference proteome</keyword>
<feature type="chain" id="PRO_5001586413" description="Alpha-1,3-galactosidase B" evidence="7">
    <location>
        <begin position="25"/>
        <end position="598"/>
    </location>
</feature>